<protein>
    <recommendedName>
        <fullName evidence="3">Minor extracellular protease Epr GA-like domain-containing protein</fullName>
    </recommendedName>
</protein>
<accession>A0AB36E5P1</accession>
<name>A0AB36E5P1_9PAST</name>
<feature type="domain" description="Minor extracellular protease Epr GA-like" evidence="3">
    <location>
        <begin position="55"/>
        <end position="143"/>
    </location>
</feature>
<sequence>MVNAEEAKAYNAKVDAANTAKQAAQDAVNALPEGTYKDGKNADVAGITVPPAAQATDTTDVDKKIQAAKDAVAEIPAKADADGNGVVSADEAKAYNAKVDAANAAKQAAEEAVNKLPAGDYKDGKNTEVAGITVPPAAQANDQDGDNYSDDIEDSAGSNRDLKESTPKTVAEQLYNNAKEFLVQAESKKSALGSGGYTKLEVQELQNLKAELEALKEKALNAGAYVRNDDGKDGVIDNITALNFQVPEVTNTANTVWAKSNRNYLLDSTTYRNGVMITALAGQEQTYKITTDMLLDKDPGASPRLLDFEDWKSTVVNPSGGGYTRYRVKDGNVVFKIDSEQAQLLGGTTNEVFELETDDGSKLKLYLSFEGNAKTVNVASMNLQDDFGYIKGELFKGAVTDDNEWSSIKVNLNNLADEVTFVKLSIKNSNGDVIGSEVKSILEGNKDVTFDMSKHKEKLTDGEYTLEAIRVADSLGTKKDIVPVTWKITVDKTPPEVDLAYKVVGDKLFAVFTSPENNVYWSDNGNGNQDAFNSKHEFNTVDGVKQVSFEVTKDGKYSFFDAVGNWTTIPVTAPIKLNRLTVNIGTDGGPVDGSRDGKNSQIYSSSSPIKLSGDRENVLIVSKKANSDEYSGFIDGNGDGALRNPVTYNGNSYKDTIIAEGMGSMVTVNTQGGDDVIKLNRGMIGYGNNFWYSNMDGEQKISMGDGNDSFEITGSMFEGKSLWKTTAKIDMGAGDDKIVIANNILADADAVRYRSNYFNLGAGNDEMKVSGYIEDTGAQGMASNVINLGEGHDKFTAEGVKNAFLLVSKGTSEININHFYDGMMILGGGNDKVTLGDVDGAKNASRTDAAGRIVNVIENSHSSSGMNFWNDWYNDLPSTTTSGGHRGMTINDVQLWDNSRSFINLGAGDDVITVGTSKNIDINGGNGWDQLIVNGNSSSFSMFSLNISGIDSSVINDNSGMTFVTGVEEINLHGQNNKVYIGKLNESNLKDYAGSIVVQGESGQGNLVNFFSSKWTSDSTTVDGSKIGSSIHGTYHVYTYSGADNLKVYVDIDLTTKVNNTII</sequence>
<dbReference type="EMBL" id="JTJU01000027">
    <property type="protein sequence ID" value="OBX10489.1"/>
    <property type="molecule type" value="Genomic_DNA"/>
</dbReference>
<proteinExistence type="predicted"/>
<feature type="region of interest" description="Disordered" evidence="2">
    <location>
        <begin position="133"/>
        <end position="168"/>
    </location>
</feature>
<feature type="coiled-coil region" evidence="1">
    <location>
        <begin position="198"/>
        <end position="225"/>
    </location>
</feature>
<evidence type="ECO:0000313" key="5">
    <source>
        <dbReference type="Proteomes" id="UP000092527"/>
    </source>
</evidence>
<evidence type="ECO:0000259" key="3">
    <source>
        <dbReference type="Pfam" id="PF22775"/>
    </source>
</evidence>
<dbReference type="InterPro" id="IPR054725">
    <property type="entry name" value="Epr_GA-like"/>
</dbReference>
<dbReference type="AlphaFoldDB" id="A0AB36E5P1"/>
<dbReference type="Pfam" id="PF22775">
    <property type="entry name" value="GA_3"/>
    <property type="match status" value="1"/>
</dbReference>
<comment type="caution">
    <text evidence="4">The sequence shown here is derived from an EMBL/GenBank/DDBJ whole genome shotgun (WGS) entry which is preliminary data.</text>
</comment>
<evidence type="ECO:0000313" key="4">
    <source>
        <dbReference type="EMBL" id="OBX10489.1"/>
    </source>
</evidence>
<evidence type="ECO:0000256" key="1">
    <source>
        <dbReference type="SAM" id="Coils"/>
    </source>
</evidence>
<feature type="compositionally biased region" description="Acidic residues" evidence="2">
    <location>
        <begin position="143"/>
        <end position="154"/>
    </location>
</feature>
<dbReference type="Gene3D" id="2.160.20.160">
    <property type="match status" value="1"/>
</dbReference>
<keyword evidence="1" id="KW-0175">Coiled coil</keyword>
<reference evidence="4 5" key="1">
    <citation type="submission" date="2014-11" db="EMBL/GenBank/DDBJ databases">
        <title>Pan-genome of Gallibacterium spp.</title>
        <authorList>
            <person name="Kudirkiene E."/>
            <person name="Bojesen A.M."/>
        </authorList>
    </citation>
    <scope>NUCLEOTIDE SEQUENCE [LARGE SCALE GENOMIC DNA]</scope>
    <source>
        <strain evidence="4 5">18469/18</strain>
    </source>
</reference>
<gene>
    <name evidence="4" type="ORF">QV09_05230</name>
</gene>
<dbReference type="Proteomes" id="UP000092527">
    <property type="component" value="Unassembled WGS sequence"/>
</dbReference>
<evidence type="ECO:0000256" key="2">
    <source>
        <dbReference type="SAM" id="MobiDB-lite"/>
    </source>
</evidence>
<feature type="region of interest" description="Disordered" evidence="2">
    <location>
        <begin position="588"/>
        <end position="607"/>
    </location>
</feature>
<organism evidence="4 5">
    <name type="scientific">Gallibacterium salpingitidis</name>
    <dbReference type="NCBI Taxonomy" id="505341"/>
    <lineage>
        <taxon>Bacteria</taxon>
        <taxon>Pseudomonadati</taxon>
        <taxon>Pseudomonadota</taxon>
        <taxon>Gammaproteobacteria</taxon>
        <taxon>Pasteurellales</taxon>
        <taxon>Pasteurellaceae</taxon>
        <taxon>Gallibacterium</taxon>
    </lineage>
</organism>